<dbReference type="Pfam" id="PF05594">
    <property type="entry name" value="Fil_haemagg"/>
    <property type="match status" value="8"/>
</dbReference>
<dbReference type="NCBIfam" id="TIGR01731">
    <property type="entry name" value="fil_hemag_20aa"/>
    <property type="match status" value="16"/>
</dbReference>
<dbReference type="Proteomes" id="UP000509383">
    <property type="component" value="Chromosome"/>
</dbReference>
<feature type="chain" id="PRO_5026884189" description="Filamentous haemagglutinin FhaB/tRNA nuclease CdiA-like TPS domain-containing protein" evidence="1">
    <location>
        <begin position="29"/>
        <end position="2526"/>
    </location>
</feature>
<dbReference type="KEGG" id="ptw:TUM18999_38560"/>
<protein>
    <recommendedName>
        <fullName evidence="2">Filamentous haemagglutinin FhaB/tRNA nuclease CdiA-like TPS domain-containing protein</fullName>
    </recommendedName>
</protein>
<feature type="domain" description="Filamentous haemagglutinin FhaB/tRNA nuclease CdiA-like TPS" evidence="2">
    <location>
        <begin position="47"/>
        <end position="168"/>
    </location>
</feature>
<dbReference type="Pfam" id="PF04830">
    <property type="entry name" value="DUF637"/>
    <property type="match status" value="1"/>
</dbReference>
<name>A0A6J4E886_9PSED</name>
<dbReference type="GO" id="GO:0003824">
    <property type="term" value="F:catalytic activity"/>
    <property type="evidence" value="ECO:0007669"/>
    <property type="project" value="UniProtKB-ARBA"/>
</dbReference>
<dbReference type="InterPro" id="IPR012334">
    <property type="entry name" value="Pectin_lyas_fold"/>
</dbReference>
<sequence>MDVRSPFFQNIATVLVGVMFLNPIVSTAADLAVDAAAGGNTSIGSAGNGVPVVNIATPNANGLSHNRFTDYNVGQQGLILNNATDKLQNTQLGGYIIGNANLNGRAAGLILNEVSGGSPSQLKGYTEVAGQGAHVIVANPHGITCDGCGFINTPKVTLSTGKPVVENGRLDRYDVDGGAIAIEGAGLNAGNVDQFELITRSAQINAELHARQLALVTGRNEVDAATLAATAKAADGSAQPQLAIDSSALGGMYAGAIRLVGTEQGVGVKLAGDMAASGGDIQIDANGKLTLARTAASGDIALKATDIDLTRGAYAGGKARVTSAGTVEVKESLAAAGDLNLNAARIDNQGHLEAGVRADGSANTASVLDIQGGTLANRGQVLAQGSLTTDLTTLDNQGAQLVAAGSAQVKAQTLHNQGGQLIGRQDLTVDGRQLDNSGGTLAANQALTVTVTDEVKNLGDGLILSKAGGLTLSTAVLDNQGGTLQADSGELKATASTRLDNRSGKVLTGDGTLTLAAGELHNQQGRLHAQGGALKATVDSLGNGQGRIQGDSVELTSSTRLDNGQGQIVATQGDLEIKRGEVINDGGQLLAKQAVKVDADSLRNQGGTLGGDSASLKLAGKLANDGGLIEAGKTLNLDLGSASNAGGKLRALGSTGSSTFAIGGRFDNDGGLVEIGNAGFTLTSASLSNQQGTLRHVGTQGFALSLADAGQAGGSFITNGVLSLDVADWTNSSLLQAQRLDLKVGTFTQTASGKLVSIDDITASGGDWTNDGAIETEGRLQLALSGRYQGNGSLKSLGDLTLSAASAELGQGAQLRSGGKGEFRLGSSLVNAGTISTVGDALLIVASLDNRGTLGAAQKLRIEAPTLLNQGLVFSGADMALRANSLTNLKGDLYSLGALSAARDDANGQMALLENRSGGIESSGDMTLRAATLTNRKELFTPGKTLVAGSISVVCYDCSGDHHNVDYVATERFENSVLEDSAASRIHSGGSLDIQGGVIANRYSSLSATGNIGIQGTSLENTGAASGIIERVRRFNTGRVTDGTDERFRDNYINPYNAQPMPKEVPSALYSWALTSDIETRTPTGVGSPAIIQAGGNVSIPATQPITNDSVLANQAPQGGNAQSLDSQVGLTSQPLVVQLNAQLAPDPNQQAVNPLTLPGFGLPQGQNGLFHVNEGPGHRYLVETRAEFANLKSFLSSDYMLSRLGFDADQAQKRLGDGLYEQRLIREAIVARTGKRFIDGLASDEAQFKYLMDNAIASKEALNLAPGVGLSAEQVAALTHDIVWMQEQEVNGEKVLVPVLYLAQAKDRLAPSGALIQGRDVALISGTTLTNSGTLRASNNLQASALNVSNSGLMQAGERLSLLATDSIRNARGGLINGKDVSAIALTGDITNERTISQDARSGRNFSQLTSVVDKAAGIEASNSLNLSAGKDIQNIGGSLKAGGNATLKAGNDLVIASAAEENGSMRQDKRHFWSNSSTTQHGSDVQIGGNLQASAGQDLAVIASTVKAGGDVSLEAERDVTIAAAADETSSEYRYKRSGKKINKEDSTIRQQAAVIEAGGDLDIEAGGNLLVSASKLKAGDEAYLYAGEQLALTAGQDSDYHLYDMKKKGAFGAKKTQRDEVTDIRNVGTSIITGGDLTLASEGDQLYQRAHLESGGNLTLESGGAITFEAVKDMHQESHEKSKSSFVWNSMEGKGKTDETVLQSQLIAQGEIAIKAVDGLKIDIKEINQQSVSQTVDAMVAADPQLAWLKDVEQRGDVDWRRVKEIHDSFKYSHSGLGGGAAIIIAIIVAYFTAGAASGLIGSAAGATAGSGSAMAAAGTAVGSAGAGWANVALTSVVTSAAGSAAVSTINNRGNLGAVVKDITSKDAMKGYVVTGVTAGLTAGVYDKWTSTNTAPTTTNGVPGNTGLTLNSGQVSGVALNTWSGVGKFAANQALQNGTSALVNKALGQDVSLNNVLQSTLSSTFMAAGFKWVGDFSDANHLSEGGLAKIGLHAVMGGLAAEAAGGDFKTGALAAGANEALVGLLAEQYSQMTLEERGRLLVMNSQVLGVLTAAAQGGDEKAMQIGSAVAANSTQYNFLGHQSRELRDKLRKEVEQNSSLDAARMLIALEKADQQSDALLNKYVLDQNSLSASERNTLAAYLKVYAYEQMQKYGKETASRLVNALLTEGNRMVDYDRLYAGLSSDKSKEAELSREDGKNWYEKTFWQRDTSKNEEIYAKANGLLREQAERQGEANIGQPALYVLTGPLGAAIRAASVVNGVYQLDYGVEQALDGDAWNAAGNIVFGALGVAALGFPAKPAGGVKGTPEWAASEGAYSGALSGEYASGKITVNGKVVGGIDEFSVGPDPKAIGSSGASAVSVGASNKIDPKHLELVTVHPNAHSIARHGGSVTDDQLMHRALTGVAPDGHVKVANGRTVLPPMSSAFYSDQLLIKADQAVRNDGALQAVIARNPGQTIVTVKPTDVGDLGISLGRGFERIAGSRLNSDLQGAPRMVGDLRSVQATYELNPVTKKWETITIFPSR</sequence>
<dbReference type="InterPro" id="IPR010069">
    <property type="entry name" value="CdiA_FHA1_rpt"/>
</dbReference>
<dbReference type="SUPFAM" id="SSF51126">
    <property type="entry name" value="Pectin lyase-like"/>
    <property type="match status" value="1"/>
</dbReference>
<feature type="signal peptide" evidence="1">
    <location>
        <begin position="1"/>
        <end position="28"/>
    </location>
</feature>
<dbReference type="Pfam" id="PF05860">
    <property type="entry name" value="TPS"/>
    <property type="match status" value="1"/>
</dbReference>
<dbReference type="InterPro" id="IPR025157">
    <property type="entry name" value="Hemagglutinin_rpt"/>
</dbReference>
<dbReference type="EMBL" id="AP023189">
    <property type="protein sequence ID" value="BCG25665.1"/>
    <property type="molecule type" value="Genomic_DNA"/>
</dbReference>
<dbReference type="RefSeq" id="WP_175384275.1">
    <property type="nucleotide sequence ID" value="NZ_AP023189.1"/>
</dbReference>
<evidence type="ECO:0000313" key="4">
    <source>
        <dbReference type="Proteomes" id="UP000509383"/>
    </source>
</evidence>
<evidence type="ECO:0000313" key="3">
    <source>
        <dbReference type="EMBL" id="BCG25665.1"/>
    </source>
</evidence>
<dbReference type="NCBIfam" id="TIGR01901">
    <property type="entry name" value="adhes_NPXG"/>
    <property type="match status" value="1"/>
</dbReference>
<accession>A0A6J4E886</accession>
<dbReference type="InterPro" id="IPR011050">
    <property type="entry name" value="Pectin_lyase_fold/virulence"/>
</dbReference>
<organism evidence="3 4">
    <name type="scientific">Pseudomonas tohonis</name>
    <dbReference type="NCBI Taxonomy" id="2725477"/>
    <lineage>
        <taxon>Bacteria</taxon>
        <taxon>Pseudomonadati</taxon>
        <taxon>Pseudomonadota</taxon>
        <taxon>Gammaproteobacteria</taxon>
        <taxon>Pseudomonadales</taxon>
        <taxon>Pseudomonadaceae</taxon>
        <taxon>Pseudomonas</taxon>
    </lineage>
</organism>
<evidence type="ECO:0000259" key="2">
    <source>
        <dbReference type="SMART" id="SM00912"/>
    </source>
</evidence>
<dbReference type="InterPro" id="IPR008638">
    <property type="entry name" value="FhaB/CdiA-like_TPS"/>
</dbReference>
<dbReference type="InterPro" id="IPR006915">
    <property type="entry name" value="DUF637_hemagglutn_put"/>
</dbReference>
<evidence type="ECO:0000256" key="1">
    <source>
        <dbReference type="SAM" id="SignalP"/>
    </source>
</evidence>
<proteinExistence type="predicted"/>
<dbReference type="SMART" id="SM00912">
    <property type="entry name" value="Haemagg_act"/>
    <property type="match status" value="1"/>
</dbReference>
<gene>
    <name evidence="3" type="ORF">TUM18999_38560</name>
</gene>
<dbReference type="Gene3D" id="2.160.20.10">
    <property type="entry name" value="Single-stranded right-handed beta-helix, Pectin lyase-like"/>
    <property type="match status" value="1"/>
</dbReference>
<keyword evidence="1" id="KW-0732">Signal</keyword>
<reference evidence="3 4" key="1">
    <citation type="submission" date="2020-05" db="EMBL/GenBank/DDBJ databases">
        <title>Characterization of novel class B3 metallo-beta-lactamase from novel Pseudomonas species.</title>
        <authorList>
            <person name="Yamada K."/>
            <person name="Aoki K."/>
            <person name="Ishii Y."/>
        </authorList>
    </citation>
    <scope>NUCLEOTIDE SEQUENCE [LARGE SCALE GENOMIC DNA]</scope>
    <source>
        <strain evidence="3 4">TUM18999</strain>
    </source>
</reference>
<dbReference type="Pfam" id="PF13332">
    <property type="entry name" value="Fil_haemagg_2"/>
    <property type="match status" value="2"/>
</dbReference>
<dbReference type="InterPro" id="IPR008619">
    <property type="entry name" value="Filamentous_hemagglutn_rpt"/>
</dbReference>